<evidence type="ECO:0000256" key="4">
    <source>
        <dbReference type="SAM" id="Phobius"/>
    </source>
</evidence>
<evidence type="ECO:0000256" key="1">
    <source>
        <dbReference type="ARBA" id="ARBA00004141"/>
    </source>
</evidence>
<comment type="subcellular location">
    <subcellularLocation>
        <location evidence="1">Membrane</location>
        <topology evidence="1">Multi-pass membrane protein</topology>
    </subcellularLocation>
</comment>
<feature type="transmembrane region" description="Helical" evidence="4">
    <location>
        <begin position="399"/>
        <end position="420"/>
    </location>
</feature>
<dbReference type="InterPro" id="IPR011701">
    <property type="entry name" value="MFS"/>
</dbReference>
<feature type="region of interest" description="Disordered" evidence="3">
    <location>
        <begin position="124"/>
        <end position="292"/>
    </location>
</feature>
<feature type="transmembrane region" description="Helical" evidence="4">
    <location>
        <begin position="440"/>
        <end position="459"/>
    </location>
</feature>
<evidence type="ECO:0000313" key="6">
    <source>
        <dbReference type="Proteomes" id="UP001140091"/>
    </source>
</evidence>
<feature type="transmembrane region" description="Helical" evidence="4">
    <location>
        <begin position="670"/>
        <end position="690"/>
    </location>
</feature>
<feature type="compositionally biased region" description="Polar residues" evidence="3">
    <location>
        <begin position="7"/>
        <end position="25"/>
    </location>
</feature>
<feature type="compositionally biased region" description="Basic and acidic residues" evidence="3">
    <location>
        <begin position="283"/>
        <end position="292"/>
    </location>
</feature>
<feature type="region of interest" description="Disordered" evidence="3">
    <location>
        <begin position="1"/>
        <end position="25"/>
    </location>
</feature>
<dbReference type="Proteomes" id="UP001140091">
    <property type="component" value="Unassembled WGS sequence"/>
</dbReference>
<dbReference type="PANTHER" id="PTHR11360">
    <property type="entry name" value="MONOCARBOXYLATE TRANSPORTER"/>
    <property type="match status" value="1"/>
</dbReference>
<dbReference type="EMBL" id="JANBPK010001060">
    <property type="protein sequence ID" value="KAJ2926442.1"/>
    <property type="molecule type" value="Genomic_DNA"/>
</dbReference>
<feature type="compositionally biased region" description="Pro residues" evidence="3">
    <location>
        <begin position="130"/>
        <end position="143"/>
    </location>
</feature>
<accession>A0A9W8J172</accession>
<feature type="region of interest" description="Disordered" evidence="3">
    <location>
        <begin position="85"/>
        <end position="110"/>
    </location>
</feature>
<feature type="compositionally biased region" description="Basic and acidic residues" evidence="3">
    <location>
        <begin position="194"/>
        <end position="204"/>
    </location>
</feature>
<feature type="compositionally biased region" description="Basic residues" evidence="3">
    <location>
        <begin position="173"/>
        <end position="184"/>
    </location>
</feature>
<evidence type="ECO:0000256" key="2">
    <source>
        <dbReference type="ARBA" id="ARBA00006727"/>
    </source>
</evidence>
<keyword evidence="6" id="KW-1185">Reference proteome</keyword>
<feature type="transmembrane region" description="Helical" evidence="4">
    <location>
        <begin position="643"/>
        <end position="663"/>
    </location>
</feature>
<keyword evidence="4" id="KW-0472">Membrane</keyword>
<evidence type="ECO:0000313" key="5">
    <source>
        <dbReference type="EMBL" id="KAJ2926442.1"/>
    </source>
</evidence>
<dbReference type="InterPro" id="IPR050327">
    <property type="entry name" value="Proton-linked_MCT"/>
</dbReference>
<evidence type="ECO:0000256" key="3">
    <source>
        <dbReference type="SAM" id="MobiDB-lite"/>
    </source>
</evidence>
<dbReference type="SUPFAM" id="SSF103473">
    <property type="entry name" value="MFS general substrate transporter"/>
    <property type="match status" value="1"/>
</dbReference>
<feature type="transmembrane region" description="Helical" evidence="4">
    <location>
        <begin position="763"/>
        <end position="785"/>
    </location>
</feature>
<dbReference type="OrthoDB" id="6499973at2759"/>
<gene>
    <name evidence="5" type="ORF">H1R20_g10652</name>
</gene>
<keyword evidence="4" id="KW-1133">Transmembrane helix</keyword>
<dbReference type="GO" id="GO:0022857">
    <property type="term" value="F:transmembrane transporter activity"/>
    <property type="evidence" value="ECO:0007669"/>
    <property type="project" value="InterPro"/>
</dbReference>
<protein>
    <recommendedName>
        <fullName evidence="7">MFS general substrate transporter</fullName>
    </recommendedName>
</protein>
<feature type="transmembrane region" description="Helical" evidence="4">
    <location>
        <begin position="530"/>
        <end position="551"/>
    </location>
</feature>
<reference evidence="5" key="1">
    <citation type="submission" date="2022-06" db="EMBL/GenBank/DDBJ databases">
        <title>Genome Sequence of Candolleomyces eurysporus.</title>
        <authorList>
            <person name="Buettner E."/>
        </authorList>
    </citation>
    <scope>NUCLEOTIDE SEQUENCE</scope>
    <source>
        <strain evidence="5">VTCC 930004</strain>
    </source>
</reference>
<feature type="compositionally biased region" description="Polar residues" evidence="3">
    <location>
        <begin position="153"/>
        <end position="162"/>
    </location>
</feature>
<evidence type="ECO:0008006" key="7">
    <source>
        <dbReference type="Google" id="ProtNLM"/>
    </source>
</evidence>
<feature type="transmembrane region" description="Helical" evidence="4">
    <location>
        <begin position="471"/>
        <end position="490"/>
    </location>
</feature>
<dbReference type="AlphaFoldDB" id="A0A9W8J172"/>
<dbReference type="InterPro" id="IPR036259">
    <property type="entry name" value="MFS_trans_sf"/>
</dbReference>
<keyword evidence="4" id="KW-0812">Transmembrane</keyword>
<sequence length="794" mass="88753">MPWLASASPTKFLNTTKSPNSQIQSPNSCAITEAISHEIQNVRSAFESRFNGKPKTPGSAGLRSPFYEAQGKAYRQAAVHGQRTYYTPPKTADPRLCQFPPPRISRETREHLDKMYYSISERKVINLDDPAPPRYEAKPPPIPPRKEHDSRTPKSSSQQSPWPNEKTPTSPYHPRHPPPRHPHTAHPLGAFPRLDPRDDRDRPRSPRPRHHDGNGSLSATPEPQSEGKRGFFDFGKVKFNFPSPLSPKVDQNSASPRSPHPAHRSARDTRRHGYYEYQTPRTGEFDSKPRGFGEDPPKSAAILFNDDEYPQKTPLHDVELKVPEDGDSVKDADLEKGQVEKGAEQKGYFGFFGNWRAQFRGWFDIRFKRPASQRIPSVQADVEPQTLEEIEKSLQRDKVLSWLTVAGAWLMQFSTFGYIFSWNVFQDYYMNTFPENHAVIKLAWIGSLQLFLCFGFGIISGKLLDSDRFQIATLLGSLIFGMGVFALSFIDGSRFIEIFLVQGLFMGSGLGLVFLPSATICLIHFKERRAFITGIVMSGSAFGAMIFPIMLDKLIDSKGFQGGVRGSSYMVIAFLVISNCLIAKPPKQWSPRFPPVDLMSYLKERHYALACGAIFLCFITMWFPQNYIEDFAVQHAVNPDVSFYSVAVIGIAGVLGRIVMGLAAERVGPWNLVVLMTGLSFLMTCLVMALKSVGGLVVVSFLYGFISNAWLSLLITALATLASRPGEVGHRVGMAFTVASFGAFLSVPAHAGLVSTKWTFTRAVGLFAFMLIVATGILVYTRILVSRKRRFQYV</sequence>
<feature type="transmembrane region" description="Helical" evidence="4">
    <location>
        <begin position="566"/>
        <end position="585"/>
    </location>
</feature>
<name>A0A9W8J172_9AGAR</name>
<dbReference type="Gene3D" id="1.20.1250.20">
    <property type="entry name" value="MFS general substrate transporter like domains"/>
    <property type="match status" value="2"/>
</dbReference>
<feature type="transmembrane region" description="Helical" evidence="4">
    <location>
        <begin position="696"/>
        <end position="720"/>
    </location>
</feature>
<dbReference type="Pfam" id="PF07690">
    <property type="entry name" value="MFS_1"/>
    <property type="match status" value="1"/>
</dbReference>
<feature type="transmembrane region" description="Helical" evidence="4">
    <location>
        <begin position="732"/>
        <end position="751"/>
    </location>
</feature>
<feature type="transmembrane region" description="Helical" evidence="4">
    <location>
        <begin position="606"/>
        <end position="623"/>
    </location>
</feature>
<comment type="similarity">
    <text evidence="2">Belongs to the major facilitator superfamily. Monocarboxylate porter (TC 2.A.1.13) family.</text>
</comment>
<dbReference type="PANTHER" id="PTHR11360:SF319">
    <property type="entry name" value="MAJOR FACILITATOR SUPERFAMILY (MFS) PROFILE DOMAIN-CONTAINING PROTEIN"/>
    <property type="match status" value="1"/>
</dbReference>
<proteinExistence type="inferred from homology"/>
<feature type="transmembrane region" description="Helical" evidence="4">
    <location>
        <begin position="496"/>
        <end position="523"/>
    </location>
</feature>
<organism evidence="5 6">
    <name type="scientific">Candolleomyces eurysporus</name>
    <dbReference type="NCBI Taxonomy" id="2828524"/>
    <lineage>
        <taxon>Eukaryota</taxon>
        <taxon>Fungi</taxon>
        <taxon>Dikarya</taxon>
        <taxon>Basidiomycota</taxon>
        <taxon>Agaricomycotina</taxon>
        <taxon>Agaricomycetes</taxon>
        <taxon>Agaricomycetidae</taxon>
        <taxon>Agaricales</taxon>
        <taxon>Agaricineae</taxon>
        <taxon>Psathyrellaceae</taxon>
        <taxon>Candolleomyces</taxon>
    </lineage>
</organism>
<comment type="caution">
    <text evidence="5">The sequence shown here is derived from an EMBL/GenBank/DDBJ whole genome shotgun (WGS) entry which is preliminary data.</text>
</comment>
<dbReference type="GO" id="GO:0016020">
    <property type="term" value="C:membrane"/>
    <property type="evidence" value="ECO:0007669"/>
    <property type="project" value="UniProtKB-SubCell"/>
</dbReference>
<feature type="compositionally biased region" description="Basic and acidic residues" evidence="3">
    <location>
        <begin position="265"/>
        <end position="274"/>
    </location>
</feature>
<feature type="non-terminal residue" evidence="5">
    <location>
        <position position="1"/>
    </location>
</feature>